<evidence type="ECO:0000256" key="6">
    <source>
        <dbReference type="RuleBase" id="RU363053"/>
    </source>
</evidence>
<dbReference type="AlphaFoldDB" id="A0A507CDM2"/>
<comment type="similarity">
    <text evidence="2 6">Belongs to the peroxisomal membrane protein PXMP2/4 family.</text>
</comment>
<comment type="subcellular location">
    <subcellularLocation>
        <location evidence="1">Membrane</location>
        <topology evidence="1">Multi-pass membrane protein</topology>
    </subcellularLocation>
</comment>
<dbReference type="Pfam" id="PF04117">
    <property type="entry name" value="Mpv17_PMP22"/>
    <property type="match status" value="1"/>
</dbReference>
<evidence type="ECO:0008006" key="9">
    <source>
        <dbReference type="Google" id="ProtNLM"/>
    </source>
</evidence>
<dbReference type="EMBL" id="QEAO01000002">
    <property type="protein sequence ID" value="TPX37438.1"/>
    <property type="molecule type" value="Genomic_DNA"/>
</dbReference>
<keyword evidence="5" id="KW-0472">Membrane</keyword>
<evidence type="ECO:0000256" key="5">
    <source>
        <dbReference type="ARBA" id="ARBA00023136"/>
    </source>
</evidence>
<evidence type="ECO:0000256" key="3">
    <source>
        <dbReference type="ARBA" id="ARBA00022692"/>
    </source>
</evidence>
<dbReference type="GeneID" id="42001914"/>
<accession>A0A507CDM2</accession>
<proteinExistence type="inferred from homology"/>
<dbReference type="PANTHER" id="PTHR11266">
    <property type="entry name" value="PEROXISOMAL MEMBRANE PROTEIN 2, PXMP2 MPV17"/>
    <property type="match status" value="1"/>
</dbReference>
<protein>
    <recommendedName>
        <fullName evidence="9">Mpv17/PMP22 family protein</fullName>
    </recommendedName>
</protein>
<gene>
    <name evidence="7" type="ORF">SmJEL517_g00688</name>
</gene>
<dbReference type="Proteomes" id="UP000319731">
    <property type="component" value="Unassembled WGS sequence"/>
</dbReference>
<dbReference type="RefSeq" id="XP_031027349.1">
    <property type="nucleotide sequence ID" value="XM_031166617.1"/>
</dbReference>
<evidence type="ECO:0000313" key="8">
    <source>
        <dbReference type="Proteomes" id="UP000319731"/>
    </source>
</evidence>
<keyword evidence="3" id="KW-0812">Transmembrane</keyword>
<name>A0A507CDM2_9FUNG</name>
<evidence type="ECO:0000256" key="1">
    <source>
        <dbReference type="ARBA" id="ARBA00004141"/>
    </source>
</evidence>
<organism evidence="7 8">
    <name type="scientific">Synchytrium microbalum</name>
    <dbReference type="NCBI Taxonomy" id="1806994"/>
    <lineage>
        <taxon>Eukaryota</taxon>
        <taxon>Fungi</taxon>
        <taxon>Fungi incertae sedis</taxon>
        <taxon>Chytridiomycota</taxon>
        <taxon>Chytridiomycota incertae sedis</taxon>
        <taxon>Chytridiomycetes</taxon>
        <taxon>Synchytriales</taxon>
        <taxon>Synchytriaceae</taxon>
        <taxon>Synchytrium</taxon>
    </lineage>
</organism>
<reference evidence="7 8" key="1">
    <citation type="journal article" date="2019" name="Sci. Rep.">
        <title>Comparative genomics of chytrid fungi reveal insights into the obligate biotrophic and pathogenic lifestyle of Synchytrium endobioticum.</title>
        <authorList>
            <person name="van de Vossenberg B.T.L.H."/>
            <person name="Warris S."/>
            <person name="Nguyen H.D.T."/>
            <person name="van Gent-Pelzer M.P.E."/>
            <person name="Joly D.L."/>
            <person name="van de Geest H.C."/>
            <person name="Bonants P.J.M."/>
            <person name="Smith D.S."/>
            <person name="Levesque C.A."/>
            <person name="van der Lee T.A.J."/>
        </authorList>
    </citation>
    <scope>NUCLEOTIDE SEQUENCE [LARGE SCALE GENOMIC DNA]</scope>
    <source>
        <strain evidence="7 8">JEL517</strain>
    </source>
</reference>
<comment type="caution">
    <text evidence="7">The sequence shown here is derived from an EMBL/GenBank/DDBJ whole genome shotgun (WGS) entry which is preliminary data.</text>
</comment>
<evidence type="ECO:0000313" key="7">
    <source>
        <dbReference type="EMBL" id="TPX37438.1"/>
    </source>
</evidence>
<dbReference type="STRING" id="1806994.A0A507CDM2"/>
<dbReference type="GO" id="GO:0016020">
    <property type="term" value="C:membrane"/>
    <property type="evidence" value="ECO:0007669"/>
    <property type="project" value="UniProtKB-SubCell"/>
</dbReference>
<dbReference type="GO" id="GO:0005737">
    <property type="term" value="C:cytoplasm"/>
    <property type="evidence" value="ECO:0007669"/>
    <property type="project" value="TreeGrafter"/>
</dbReference>
<keyword evidence="8" id="KW-1185">Reference proteome</keyword>
<dbReference type="InterPro" id="IPR007248">
    <property type="entry name" value="Mpv17_PMP22"/>
</dbReference>
<evidence type="ECO:0000256" key="2">
    <source>
        <dbReference type="ARBA" id="ARBA00006824"/>
    </source>
</evidence>
<keyword evidence="4" id="KW-1133">Transmembrane helix</keyword>
<dbReference type="OrthoDB" id="430207at2759"/>
<dbReference type="PANTHER" id="PTHR11266:SF17">
    <property type="entry name" value="PROTEIN MPV17"/>
    <property type="match status" value="1"/>
</dbReference>
<evidence type="ECO:0000256" key="4">
    <source>
        <dbReference type="ARBA" id="ARBA00022989"/>
    </source>
</evidence>
<sequence>MDRAYPDIFVEAERSSERVYGWTALDRVMGTSTSIRQSLMKAVVNQIVLSPPYLATLLAFPQIQRGASSEHIKSTVQNKFLDLYIPAWCIWPAVNAFTFSQVPPGWKRLAFSNVVGVAWVGWVSYLHAKPHSSTLEDGQLIIKNVQSSSEALLSSRKALI</sequence>